<proteinExistence type="predicted"/>
<protein>
    <submittedName>
        <fullName evidence="2">Uncharacterized protein</fullName>
    </submittedName>
</protein>
<dbReference type="AlphaFoldDB" id="R4YY16"/>
<sequence length="65" mass="7034">MTGLPPQSTWPPDGRQGSLSARPPSGPWGTLWGRAALSFNQLGHWYDLRLSQPKASRTVFPSAAS</sequence>
<comment type="caution">
    <text evidence="2">The sequence shown here is derived from an EMBL/GenBank/DDBJ whole genome shotgun (WGS) entry which is preliminary data.</text>
</comment>
<dbReference type="HOGENOM" id="CLU_2841620_0_0_11"/>
<organism evidence="2 3">
    <name type="scientific">Candidatus Neomicrothrix parvicella RN1</name>
    <dbReference type="NCBI Taxonomy" id="1229780"/>
    <lineage>
        <taxon>Bacteria</taxon>
        <taxon>Bacillati</taxon>
        <taxon>Actinomycetota</taxon>
        <taxon>Acidimicrobiia</taxon>
        <taxon>Acidimicrobiales</taxon>
        <taxon>Microthrixaceae</taxon>
        <taxon>Candidatus Neomicrothrix</taxon>
    </lineage>
</organism>
<evidence type="ECO:0000313" key="3">
    <source>
        <dbReference type="Proteomes" id="UP000018291"/>
    </source>
</evidence>
<dbReference type="EMBL" id="CANL01000012">
    <property type="protein sequence ID" value="CCM63200.1"/>
    <property type="molecule type" value="Genomic_DNA"/>
</dbReference>
<name>R4YY16_9ACTN</name>
<evidence type="ECO:0000256" key="1">
    <source>
        <dbReference type="SAM" id="MobiDB-lite"/>
    </source>
</evidence>
<keyword evidence="3" id="KW-1185">Reference proteome</keyword>
<evidence type="ECO:0000313" key="2">
    <source>
        <dbReference type="EMBL" id="CCM63200.1"/>
    </source>
</evidence>
<reference evidence="2 3" key="1">
    <citation type="journal article" date="2013" name="ISME J.">
        <title>Metabolic model for the filamentous 'Candidatus Microthrix parvicella' based on genomic and metagenomic analyses.</title>
        <authorList>
            <person name="Jon McIlroy S."/>
            <person name="Kristiansen R."/>
            <person name="Albertsen M."/>
            <person name="Michael Karst S."/>
            <person name="Rossetti S."/>
            <person name="Lund Nielsen J."/>
            <person name="Tandoi V."/>
            <person name="James Seviour R."/>
            <person name="Nielsen P.H."/>
        </authorList>
    </citation>
    <scope>NUCLEOTIDE SEQUENCE [LARGE SCALE GENOMIC DNA]</scope>
    <source>
        <strain evidence="2 3">RN1</strain>
    </source>
</reference>
<gene>
    <name evidence="2" type="ORF">BN381_20024</name>
</gene>
<dbReference type="Proteomes" id="UP000018291">
    <property type="component" value="Unassembled WGS sequence"/>
</dbReference>
<accession>R4YY16</accession>
<feature type="region of interest" description="Disordered" evidence="1">
    <location>
        <begin position="1"/>
        <end position="26"/>
    </location>
</feature>